<dbReference type="OrthoDB" id="1026100at2"/>
<protein>
    <submittedName>
        <fullName evidence="1">Uncharacterized protein</fullName>
    </submittedName>
</protein>
<name>A0A1M5GFS5_9BACT</name>
<dbReference type="EMBL" id="FQUM01000021">
    <property type="protein sequence ID" value="SHG02574.1"/>
    <property type="molecule type" value="Genomic_DNA"/>
</dbReference>
<gene>
    <name evidence="1" type="ORF">SAMN05444274_1213</name>
</gene>
<proteinExistence type="predicted"/>
<evidence type="ECO:0000313" key="1">
    <source>
        <dbReference type="EMBL" id="SHG02574.1"/>
    </source>
</evidence>
<keyword evidence="2" id="KW-1185">Reference proteome</keyword>
<reference evidence="1 2" key="1">
    <citation type="submission" date="2016-11" db="EMBL/GenBank/DDBJ databases">
        <authorList>
            <person name="Jaros S."/>
            <person name="Januszkiewicz K."/>
            <person name="Wedrychowicz H."/>
        </authorList>
    </citation>
    <scope>NUCLEOTIDE SEQUENCE [LARGE SCALE GENOMIC DNA]</scope>
    <source>
        <strain evidence="1 2">DSM 26910</strain>
    </source>
</reference>
<organism evidence="1 2">
    <name type="scientific">Mariniphaga anaerophila</name>
    <dbReference type="NCBI Taxonomy" id="1484053"/>
    <lineage>
        <taxon>Bacteria</taxon>
        <taxon>Pseudomonadati</taxon>
        <taxon>Bacteroidota</taxon>
        <taxon>Bacteroidia</taxon>
        <taxon>Marinilabiliales</taxon>
        <taxon>Prolixibacteraceae</taxon>
        <taxon>Mariniphaga</taxon>
    </lineage>
</organism>
<dbReference type="RefSeq" id="WP_073003603.1">
    <property type="nucleotide sequence ID" value="NZ_FQUM01000021.1"/>
</dbReference>
<sequence length="416" mass="47822">MKTLDWKPKEHIPRALLIGHDPRLQNSDTQAEYVLFANYFFDKTIKDRSFKSKYGLAESAFNQIINITNGKIKPEEIYITNLCNFALPHAPKGKTVYIPKEKAITGVENIKRIIEENSSIEYIFPMSLQVNYWLQKLGLYNSSDEFIEKSTPKTNGRQNEPPFYEPIGKSPFLMICGNRYQVTGGTQTVIPILHALDLKAQSRLNDSQVLMVKFLLRKKIPNYIIADYCNLTQRNITEIKNGKTYTQVDFKEQVFQELNDDFNFKQIEYIKKKHQEKRRRINKEKALVGELNPSSKLTKENVLQIRNMIINGGALQEISETFNVTIDCISKIKSGDNWSHLTGFKKQRTGLLRGSKHPNFKHSNKIVLKIIDLTNKGLSTKEICKELTLEKTFVNRVKSGKIRSEITGIKSGVNTL</sequence>
<dbReference type="Proteomes" id="UP000184164">
    <property type="component" value="Unassembled WGS sequence"/>
</dbReference>
<dbReference type="AlphaFoldDB" id="A0A1M5GFS5"/>
<evidence type="ECO:0000313" key="2">
    <source>
        <dbReference type="Proteomes" id="UP000184164"/>
    </source>
</evidence>
<dbReference type="STRING" id="1484053.SAMN05444274_1213"/>
<accession>A0A1M5GFS5</accession>